<comment type="caution">
    <text evidence="2">The sequence shown here is derived from an EMBL/GenBank/DDBJ whole genome shotgun (WGS) entry which is preliminary data.</text>
</comment>
<feature type="domain" description="F-box" evidence="1">
    <location>
        <begin position="4"/>
        <end position="53"/>
    </location>
</feature>
<dbReference type="PROSITE" id="PS50181">
    <property type="entry name" value="FBOX"/>
    <property type="match status" value="1"/>
</dbReference>
<dbReference type="Pfam" id="PF12937">
    <property type="entry name" value="F-box-like"/>
    <property type="match status" value="1"/>
</dbReference>
<accession>A0ABR1WS19</accession>
<dbReference type="Proteomes" id="UP001433268">
    <property type="component" value="Unassembled WGS sequence"/>
</dbReference>
<evidence type="ECO:0000259" key="1">
    <source>
        <dbReference type="PROSITE" id="PS50181"/>
    </source>
</evidence>
<organism evidence="2 3">
    <name type="scientific">Apiospora hydei</name>
    <dbReference type="NCBI Taxonomy" id="1337664"/>
    <lineage>
        <taxon>Eukaryota</taxon>
        <taxon>Fungi</taxon>
        <taxon>Dikarya</taxon>
        <taxon>Ascomycota</taxon>
        <taxon>Pezizomycotina</taxon>
        <taxon>Sordariomycetes</taxon>
        <taxon>Xylariomycetidae</taxon>
        <taxon>Amphisphaeriales</taxon>
        <taxon>Apiosporaceae</taxon>
        <taxon>Apiospora</taxon>
    </lineage>
</organism>
<dbReference type="EMBL" id="JAQQWN010000005">
    <property type="protein sequence ID" value="KAK8085821.1"/>
    <property type="molecule type" value="Genomic_DNA"/>
</dbReference>
<gene>
    <name evidence="2" type="ORF">PG997_007092</name>
</gene>
<evidence type="ECO:0000313" key="3">
    <source>
        <dbReference type="Proteomes" id="UP001433268"/>
    </source>
</evidence>
<reference evidence="2 3" key="1">
    <citation type="submission" date="2023-01" db="EMBL/GenBank/DDBJ databases">
        <title>Analysis of 21 Apiospora genomes using comparative genomics revels a genus with tremendous synthesis potential of carbohydrate active enzymes and secondary metabolites.</title>
        <authorList>
            <person name="Sorensen T."/>
        </authorList>
    </citation>
    <scope>NUCLEOTIDE SEQUENCE [LARGE SCALE GENOMIC DNA]</scope>
    <source>
        <strain evidence="2 3">CBS 114990</strain>
    </source>
</reference>
<dbReference type="InterPro" id="IPR036047">
    <property type="entry name" value="F-box-like_dom_sf"/>
</dbReference>
<keyword evidence="3" id="KW-1185">Reference proteome</keyword>
<evidence type="ECO:0000313" key="2">
    <source>
        <dbReference type="EMBL" id="KAK8085821.1"/>
    </source>
</evidence>
<sequence>MAQLQLLADLPSEVLGQIVSHLDPAADKPSLARLALASRRFHALATPVLYHTVKVGHQHEKEGVRDQFLAFLRTVLSSPDDLAPRVRRFHVEGPPAITDPGPFLALVRTKQRPDNPVALAWEAVVIKREDQGPMSWGQYVCVLLALLLPRVAALRSIGFCGFGSDDGLEVLRGLDAVAHFTARWPSVKHVYSAGYIDLDGGELLGGDYRLLEPASSSLESLILGPCSQLHHEHLDALLRAPRALRTFHYNVGHVWAWTEFRTDLLQKSIEHQKTSLQELSVTHNYCQYGPEKSEASVVGPISFAACAALRVLEVSLPYVFGEDVVCLEEGTVLRAADPSGEAHKGRVCDMLPQSVETVRFARCGGGETATPLDRALLEVVRAVRAGEFPHLRTVEVHISDSYRGEMEYADMVERMEKSFRAGREAGLAMELVRGGRLSGDEVDGLV</sequence>
<dbReference type="InterPro" id="IPR001810">
    <property type="entry name" value="F-box_dom"/>
</dbReference>
<name>A0ABR1WS19_9PEZI</name>
<protein>
    <recommendedName>
        <fullName evidence="1">F-box domain-containing protein</fullName>
    </recommendedName>
</protein>
<dbReference type="GeneID" id="92044467"/>
<proteinExistence type="predicted"/>
<dbReference type="SUPFAM" id="SSF81383">
    <property type="entry name" value="F-box domain"/>
    <property type="match status" value="1"/>
</dbReference>
<dbReference type="RefSeq" id="XP_066670330.1">
    <property type="nucleotide sequence ID" value="XM_066811407.1"/>
</dbReference>